<proteinExistence type="predicted"/>
<keyword evidence="1" id="KW-0472">Membrane</keyword>
<feature type="transmembrane region" description="Helical" evidence="1">
    <location>
        <begin position="67"/>
        <end position="90"/>
    </location>
</feature>
<dbReference type="EMBL" id="QPMT01000026">
    <property type="protein sequence ID" value="KAF4857454.1"/>
    <property type="molecule type" value="Genomic_DNA"/>
</dbReference>
<protein>
    <submittedName>
        <fullName evidence="2">Uncharacterized protein</fullName>
    </submittedName>
</protein>
<feature type="transmembrane region" description="Helical" evidence="1">
    <location>
        <begin position="111"/>
        <end position="129"/>
    </location>
</feature>
<reference evidence="2" key="1">
    <citation type="submission" date="2019-06" db="EMBL/GenBank/DDBJ databases">
        <authorList>
            <person name="Gan P."/>
            <person name="Shirasu K."/>
        </authorList>
    </citation>
    <scope>NUCLEOTIDE SEQUENCE [LARGE SCALE GENOMIC DNA]</scope>
    <source>
        <strain evidence="2">CAD2</strain>
    </source>
</reference>
<feature type="transmembrane region" description="Helical" evidence="1">
    <location>
        <begin position="240"/>
        <end position="260"/>
    </location>
</feature>
<dbReference type="AlphaFoldDB" id="A0A9P5EQ84"/>
<keyword evidence="1" id="KW-0812">Transmembrane</keyword>
<feature type="transmembrane region" description="Helical" evidence="1">
    <location>
        <begin position="185"/>
        <end position="204"/>
    </location>
</feature>
<gene>
    <name evidence="2" type="ORF">CGCSCA2_v008266</name>
</gene>
<dbReference type="OrthoDB" id="4582561at2759"/>
<sequence>MVLLVQQRQGRRWEYVQIITKKGLEAFFEFAVYFAIAIELATTVMLFNKDFDSEGLGFDNNEAQNAMAIAIICASPLVYPVALLPTRIFHPETTRQQTIDKNSAQEEKKQDFRLFLFCLVVVLYFYPFLSQCIHNWRPLLMTERAGKRASPLTTQSTWAQVQDFCFGNVAKLTDVEYLVLDLCEIIASLLIFLFAIWHAMVVGLQRWKEKEKFQGKEGNITAILSKARDTLQNSWYRYRVILLFLPVALGGPLLWCIFRLRNVQETAAAKFDVDSSNEWGFGQIVGIIIFAPVVADIGFAAWTSRSLLGGYEYDVIQGSV</sequence>
<evidence type="ECO:0000313" key="3">
    <source>
        <dbReference type="Proteomes" id="UP000711996"/>
    </source>
</evidence>
<accession>A0A9P5EQ84</accession>
<keyword evidence="3" id="KW-1185">Reference proteome</keyword>
<feature type="transmembrane region" description="Helical" evidence="1">
    <location>
        <begin position="280"/>
        <end position="302"/>
    </location>
</feature>
<feature type="transmembrane region" description="Helical" evidence="1">
    <location>
        <begin position="27"/>
        <end position="47"/>
    </location>
</feature>
<comment type="caution">
    <text evidence="2">The sequence shown here is derived from an EMBL/GenBank/DDBJ whole genome shotgun (WGS) entry which is preliminary data.</text>
</comment>
<dbReference type="Proteomes" id="UP000711996">
    <property type="component" value="Unassembled WGS sequence"/>
</dbReference>
<keyword evidence="1" id="KW-1133">Transmembrane helix</keyword>
<name>A0A9P5EQ84_COLSI</name>
<evidence type="ECO:0000313" key="2">
    <source>
        <dbReference type="EMBL" id="KAF4857454.1"/>
    </source>
</evidence>
<organism evidence="2 3">
    <name type="scientific">Colletotrichum siamense</name>
    <name type="common">Anthracnose fungus</name>
    <dbReference type="NCBI Taxonomy" id="690259"/>
    <lineage>
        <taxon>Eukaryota</taxon>
        <taxon>Fungi</taxon>
        <taxon>Dikarya</taxon>
        <taxon>Ascomycota</taxon>
        <taxon>Pezizomycotina</taxon>
        <taxon>Sordariomycetes</taxon>
        <taxon>Hypocreomycetidae</taxon>
        <taxon>Glomerellales</taxon>
        <taxon>Glomerellaceae</taxon>
        <taxon>Colletotrichum</taxon>
        <taxon>Colletotrichum gloeosporioides species complex</taxon>
    </lineage>
</organism>
<evidence type="ECO:0000256" key="1">
    <source>
        <dbReference type="SAM" id="Phobius"/>
    </source>
</evidence>